<name>A0A9J6DDD7_RHIMP</name>
<dbReference type="Proteomes" id="UP000821866">
    <property type="component" value="Chromosome 8"/>
</dbReference>
<feature type="compositionally biased region" description="Low complexity" evidence="1">
    <location>
        <begin position="163"/>
        <end position="172"/>
    </location>
</feature>
<proteinExistence type="predicted"/>
<comment type="caution">
    <text evidence="2">The sequence shown here is derived from an EMBL/GenBank/DDBJ whole genome shotgun (WGS) entry which is preliminary data.</text>
</comment>
<gene>
    <name evidence="2" type="ORF">HPB51_024170</name>
</gene>
<sequence>MHRPDTLPLSHVYQSARLACDSAPSSSSSPSARMSGEKFPDIRVVVGIQYFSDVPASTKCQPTVLGAVVLESSAISADELRRIMCDQLPSLPTHFTFVTKESDADARKDCHERTPVPTWCGSLGKASEERLCGCEERTQTVRQKESIHDVHQSHIVPGGSSGSGQSQALTGV</sequence>
<dbReference type="AlphaFoldDB" id="A0A9J6DDD7"/>
<feature type="region of interest" description="Disordered" evidence="1">
    <location>
        <begin position="143"/>
        <end position="172"/>
    </location>
</feature>
<keyword evidence="3" id="KW-1185">Reference proteome</keyword>
<dbReference type="VEuPathDB" id="VectorBase:LOC119175926"/>
<dbReference type="EMBL" id="JABSTU010000010">
    <property type="protein sequence ID" value="KAH8020088.1"/>
    <property type="molecule type" value="Genomic_DNA"/>
</dbReference>
<organism evidence="2 3">
    <name type="scientific">Rhipicephalus microplus</name>
    <name type="common">Cattle tick</name>
    <name type="synonym">Boophilus microplus</name>
    <dbReference type="NCBI Taxonomy" id="6941"/>
    <lineage>
        <taxon>Eukaryota</taxon>
        <taxon>Metazoa</taxon>
        <taxon>Ecdysozoa</taxon>
        <taxon>Arthropoda</taxon>
        <taxon>Chelicerata</taxon>
        <taxon>Arachnida</taxon>
        <taxon>Acari</taxon>
        <taxon>Parasitiformes</taxon>
        <taxon>Ixodida</taxon>
        <taxon>Ixodoidea</taxon>
        <taxon>Ixodidae</taxon>
        <taxon>Rhipicephalinae</taxon>
        <taxon>Rhipicephalus</taxon>
        <taxon>Boophilus</taxon>
    </lineage>
</organism>
<evidence type="ECO:0000313" key="2">
    <source>
        <dbReference type="EMBL" id="KAH8020088.1"/>
    </source>
</evidence>
<reference evidence="2" key="1">
    <citation type="journal article" date="2020" name="Cell">
        <title>Large-Scale Comparative Analyses of Tick Genomes Elucidate Their Genetic Diversity and Vector Capacities.</title>
        <authorList>
            <consortium name="Tick Genome and Microbiome Consortium (TIGMIC)"/>
            <person name="Jia N."/>
            <person name="Wang J."/>
            <person name="Shi W."/>
            <person name="Du L."/>
            <person name="Sun Y."/>
            <person name="Zhan W."/>
            <person name="Jiang J.F."/>
            <person name="Wang Q."/>
            <person name="Zhang B."/>
            <person name="Ji P."/>
            <person name="Bell-Sakyi L."/>
            <person name="Cui X.M."/>
            <person name="Yuan T.T."/>
            <person name="Jiang B.G."/>
            <person name="Yang W.F."/>
            <person name="Lam T.T."/>
            <person name="Chang Q.C."/>
            <person name="Ding S.J."/>
            <person name="Wang X.J."/>
            <person name="Zhu J.G."/>
            <person name="Ruan X.D."/>
            <person name="Zhao L."/>
            <person name="Wei J.T."/>
            <person name="Ye R.Z."/>
            <person name="Que T.C."/>
            <person name="Du C.H."/>
            <person name="Zhou Y.H."/>
            <person name="Cheng J.X."/>
            <person name="Dai P.F."/>
            <person name="Guo W.B."/>
            <person name="Han X.H."/>
            <person name="Huang E.J."/>
            <person name="Li L.F."/>
            <person name="Wei W."/>
            <person name="Gao Y.C."/>
            <person name="Liu J.Z."/>
            <person name="Shao H.Z."/>
            <person name="Wang X."/>
            <person name="Wang C.C."/>
            <person name="Yang T.C."/>
            <person name="Huo Q.B."/>
            <person name="Li W."/>
            <person name="Chen H.Y."/>
            <person name="Chen S.E."/>
            <person name="Zhou L.G."/>
            <person name="Ni X.B."/>
            <person name="Tian J.H."/>
            <person name="Sheng Y."/>
            <person name="Liu T."/>
            <person name="Pan Y.S."/>
            <person name="Xia L.Y."/>
            <person name="Li J."/>
            <person name="Zhao F."/>
            <person name="Cao W.C."/>
        </authorList>
    </citation>
    <scope>NUCLEOTIDE SEQUENCE</scope>
    <source>
        <strain evidence="2">Rmic-2018</strain>
    </source>
</reference>
<evidence type="ECO:0000256" key="1">
    <source>
        <dbReference type="SAM" id="MobiDB-lite"/>
    </source>
</evidence>
<feature type="compositionally biased region" description="Basic and acidic residues" evidence="1">
    <location>
        <begin position="143"/>
        <end position="152"/>
    </location>
</feature>
<evidence type="ECO:0000313" key="3">
    <source>
        <dbReference type="Proteomes" id="UP000821866"/>
    </source>
</evidence>
<reference evidence="2" key="2">
    <citation type="submission" date="2021-09" db="EMBL/GenBank/DDBJ databases">
        <authorList>
            <person name="Jia N."/>
            <person name="Wang J."/>
            <person name="Shi W."/>
            <person name="Du L."/>
            <person name="Sun Y."/>
            <person name="Zhan W."/>
            <person name="Jiang J."/>
            <person name="Wang Q."/>
            <person name="Zhang B."/>
            <person name="Ji P."/>
            <person name="Sakyi L.B."/>
            <person name="Cui X."/>
            <person name="Yuan T."/>
            <person name="Jiang B."/>
            <person name="Yang W."/>
            <person name="Lam T.T.-Y."/>
            <person name="Chang Q."/>
            <person name="Ding S."/>
            <person name="Wang X."/>
            <person name="Zhu J."/>
            <person name="Ruan X."/>
            <person name="Zhao L."/>
            <person name="Wei J."/>
            <person name="Que T."/>
            <person name="Du C."/>
            <person name="Cheng J."/>
            <person name="Dai P."/>
            <person name="Han X."/>
            <person name="Huang E."/>
            <person name="Gao Y."/>
            <person name="Liu J."/>
            <person name="Shao H."/>
            <person name="Ye R."/>
            <person name="Li L."/>
            <person name="Wei W."/>
            <person name="Wang X."/>
            <person name="Wang C."/>
            <person name="Huo Q."/>
            <person name="Li W."/>
            <person name="Guo W."/>
            <person name="Chen H."/>
            <person name="Chen S."/>
            <person name="Zhou L."/>
            <person name="Zhou L."/>
            <person name="Ni X."/>
            <person name="Tian J."/>
            <person name="Zhou Y."/>
            <person name="Sheng Y."/>
            <person name="Liu T."/>
            <person name="Pan Y."/>
            <person name="Xia L."/>
            <person name="Li J."/>
            <person name="Zhao F."/>
            <person name="Cao W."/>
        </authorList>
    </citation>
    <scope>NUCLEOTIDE SEQUENCE</scope>
    <source>
        <strain evidence="2">Rmic-2018</strain>
        <tissue evidence="2">Larvae</tissue>
    </source>
</reference>
<accession>A0A9J6DDD7</accession>
<protein>
    <submittedName>
        <fullName evidence="2">Uncharacterized protein</fullName>
    </submittedName>
</protein>